<reference evidence="2 3" key="1">
    <citation type="journal article" date="2012" name="Science">
        <title>The Paleozoic origin of enzymatic lignin decomposition reconstructed from 31 fungal genomes.</title>
        <authorList>
            <person name="Floudas D."/>
            <person name="Binder M."/>
            <person name="Riley R."/>
            <person name="Barry K."/>
            <person name="Blanchette R.A."/>
            <person name="Henrissat B."/>
            <person name="Martinez A.T."/>
            <person name="Otillar R."/>
            <person name="Spatafora J.W."/>
            <person name="Yadav J.S."/>
            <person name="Aerts A."/>
            <person name="Benoit I."/>
            <person name="Boyd A."/>
            <person name="Carlson A."/>
            <person name="Copeland A."/>
            <person name="Coutinho P.M."/>
            <person name="de Vries R.P."/>
            <person name="Ferreira P."/>
            <person name="Findley K."/>
            <person name="Foster B."/>
            <person name="Gaskell J."/>
            <person name="Glotzer D."/>
            <person name="Gorecki P."/>
            <person name="Heitman J."/>
            <person name="Hesse C."/>
            <person name="Hori C."/>
            <person name="Igarashi K."/>
            <person name="Jurgens J.A."/>
            <person name="Kallen N."/>
            <person name="Kersten P."/>
            <person name="Kohler A."/>
            <person name="Kuees U."/>
            <person name="Kumar T.K.A."/>
            <person name="Kuo A."/>
            <person name="LaButti K."/>
            <person name="Larrondo L.F."/>
            <person name="Lindquist E."/>
            <person name="Ling A."/>
            <person name="Lombard V."/>
            <person name="Lucas S."/>
            <person name="Lundell T."/>
            <person name="Martin R."/>
            <person name="McLaughlin D.J."/>
            <person name="Morgenstern I."/>
            <person name="Morin E."/>
            <person name="Murat C."/>
            <person name="Nagy L.G."/>
            <person name="Nolan M."/>
            <person name="Ohm R.A."/>
            <person name="Patyshakuliyeva A."/>
            <person name="Rokas A."/>
            <person name="Ruiz-Duenas F.J."/>
            <person name="Sabat G."/>
            <person name="Salamov A."/>
            <person name="Samejima M."/>
            <person name="Schmutz J."/>
            <person name="Slot J.C."/>
            <person name="St John F."/>
            <person name="Stenlid J."/>
            <person name="Sun H."/>
            <person name="Sun S."/>
            <person name="Syed K."/>
            <person name="Tsang A."/>
            <person name="Wiebenga A."/>
            <person name="Young D."/>
            <person name="Pisabarro A."/>
            <person name="Eastwood D.C."/>
            <person name="Martin F."/>
            <person name="Cullen D."/>
            <person name="Grigoriev I.V."/>
            <person name="Hibbett D.S."/>
        </authorList>
    </citation>
    <scope>NUCLEOTIDE SEQUENCE [LARGE SCALE GENOMIC DNA]</scope>
    <source>
        <strain evidence="2 3">MD-104</strain>
    </source>
</reference>
<evidence type="ECO:0000256" key="1">
    <source>
        <dbReference type="SAM" id="MobiDB-lite"/>
    </source>
</evidence>
<evidence type="ECO:0000313" key="3">
    <source>
        <dbReference type="Proteomes" id="UP000218811"/>
    </source>
</evidence>
<sequence>MGRSAKLHKRAKKTTNSSISAVQPAAKTPAANVSAVQEQKRRTGLKAKATKRKKDGVEGPVLDGADYVDLMLGGRRKALEEAAKLPKED</sequence>
<dbReference type="Proteomes" id="UP000218811">
    <property type="component" value="Unassembled WGS sequence"/>
</dbReference>
<proteinExistence type="predicted"/>
<accession>A0A2H3JP27</accession>
<evidence type="ECO:0000313" key="2">
    <source>
        <dbReference type="EMBL" id="PCH43936.1"/>
    </source>
</evidence>
<dbReference type="OrthoDB" id="3238347at2759"/>
<dbReference type="AlphaFoldDB" id="A0A2H3JP27"/>
<feature type="compositionally biased region" description="Basic residues" evidence="1">
    <location>
        <begin position="1"/>
        <end position="13"/>
    </location>
</feature>
<gene>
    <name evidence="2" type="ORF">WOLCODRAFT_75229</name>
</gene>
<dbReference type="OMA" id="AKFHKRQ"/>
<organism evidence="2 3">
    <name type="scientific">Wolfiporia cocos (strain MD-104)</name>
    <name type="common">Brown rot fungus</name>
    <dbReference type="NCBI Taxonomy" id="742152"/>
    <lineage>
        <taxon>Eukaryota</taxon>
        <taxon>Fungi</taxon>
        <taxon>Dikarya</taxon>
        <taxon>Basidiomycota</taxon>
        <taxon>Agaricomycotina</taxon>
        <taxon>Agaricomycetes</taxon>
        <taxon>Polyporales</taxon>
        <taxon>Phaeolaceae</taxon>
        <taxon>Wolfiporia</taxon>
    </lineage>
</organism>
<keyword evidence="3" id="KW-1185">Reference proteome</keyword>
<feature type="compositionally biased region" description="Basic residues" evidence="1">
    <location>
        <begin position="42"/>
        <end position="54"/>
    </location>
</feature>
<protein>
    <submittedName>
        <fullName evidence="2">Uncharacterized protein</fullName>
    </submittedName>
</protein>
<feature type="region of interest" description="Disordered" evidence="1">
    <location>
        <begin position="1"/>
        <end position="60"/>
    </location>
</feature>
<name>A0A2H3JP27_WOLCO</name>
<dbReference type="EMBL" id="KB468146">
    <property type="protein sequence ID" value="PCH43936.1"/>
    <property type="molecule type" value="Genomic_DNA"/>
</dbReference>